<keyword evidence="4 10" id="KW-1133">Transmembrane helix</keyword>
<keyword evidence="2 10" id="KW-1003">Cell membrane</keyword>
<gene>
    <name evidence="10" type="primary">fluC</name>
    <name evidence="10" type="synonym">crcB</name>
    <name evidence="11" type="ORF">CYJ19_08150</name>
</gene>
<protein>
    <recommendedName>
        <fullName evidence="10">Fluoride-specific ion channel FluC</fullName>
    </recommendedName>
</protein>
<evidence type="ECO:0000256" key="3">
    <source>
        <dbReference type="ARBA" id="ARBA00022692"/>
    </source>
</evidence>
<dbReference type="GO" id="GO:0046872">
    <property type="term" value="F:metal ion binding"/>
    <property type="evidence" value="ECO:0007669"/>
    <property type="project" value="UniProtKB-KW"/>
</dbReference>
<dbReference type="Proteomes" id="UP000235122">
    <property type="component" value="Unassembled WGS sequence"/>
</dbReference>
<feature type="transmembrane region" description="Helical" evidence="10">
    <location>
        <begin position="169"/>
        <end position="189"/>
    </location>
</feature>
<evidence type="ECO:0000256" key="9">
    <source>
        <dbReference type="ARBA" id="ARBA00049940"/>
    </source>
</evidence>
<dbReference type="GO" id="GO:0062054">
    <property type="term" value="F:fluoride channel activity"/>
    <property type="evidence" value="ECO:0007669"/>
    <property type="project" value="UniProtKB-UniRule"/>
</dbReference>
<keyword evidence="10" id="KW-0406">Ion transport</keyword>
<dbReference type="Pfam" id="PF02537">
    <property type="entry name" value="CRCB"/>
    <property type="match status" value="1"/>
</dbReference>
<dbReference type="EMBL" id="PKKO01000004">
    <property type="protein sequence ID" value="PKY72208.1"/>
    <property type="molecule type" value="Genomic_DNA"/>
</dbReference>
<comment type="catalytic activity">
    <reaction evidence="8">
        <text>fluoride(in) = fluoride(out)</text>
        <dbReference type="Rhea" id="RHEA:76159"/>
        <dbReference type="ChEBI" id="CHEBI:17051"/>
    </reaction>
    <physiologicalReaction direction="left-to-right" evidence="8">
        <dbReference type="Rhea" id="RHEA:76160"/>
    </physiologicalReaction>
</comment>
<evidence type="ECO:0000313" key="11">
    <source>
        <dbReference type="EMBL" id="PKY72208.1"/>
    </source>
</evidence>
<name>A0A2I1IM42_9ACTO</name>
<keyword evidence="10" id="KW-0813">Transport</keyword>
<evidence type="ECO:0000256" key="8">
    <source>
        <dbReference type="ARBA" id="ARBA00035585"/>
    </source>
</evidence>
<accession>A0A2I1IM42</accession>
<keyword evidence="5 10" id="KW-0472">Membrane</keyword>
<keyword evidence="3 10" id="KW-0812">Transmembrane</keyword>
<reference evidence="11 12" key="1">
    <citation type="submission" date="2017-12" db="EMBL/GenBank/DDBJ databases">
        <title>Phylogenetic diversity of female urinary microbiome.</title>
        <authorList>
            <person name="Thomas-White K."/>
            <person name="Wolfe A.J."/>
        </authorList>
    </citation>
    <scope>NUCLEOTIDE SEQUENCE [LARGE SCALE GENOMIC DNA]</scope>
    <source>
        <strain evidence="11 12">UMB0402</strain>
    </source>
</reference>
<dbReference type="HAMAP" id="MF_00454">
    <property type="entry name" value="FluC"/>
    <property type="match status" value="1"/>
</dbReference>
<keyword evidence="6 10" id="KW-0407">Ion channel</keyword>
<evidence type="ECO:0000256" key="6">
    <source>
        <dbReference type="ARBA" id="ARBA00023303"/>
    </source>
</evidence>
<comment type="caution">
    <text evidence="11">The sequence shown here is derived from an EMBL/GenBank/DDBJ whole genome shotgun (WGS) entry which is preliminary data.</text>
</comment>
<evidence type="ECO:0000256" key="1">
    <source>
        <dbReference type="ARBA" id="ARBA00004651"/>
    </source>
</evidence>
<evidence type="ECO:0000313" key="12">
    <source>
        <dbReference type="Proteomes" id="UP000235122"/>
    </source>
</evidence>
<evidence type="ECO:0000256" key="4">
    <source>
        <dbReference type="ARBA" id="ARBA00022989"/>
    </source>
</evidence>
<keyword evidence="10" id="KW-0915">Sodium</keyword>
<evidence type="ECO:0000256" key="5">
    <source>
        <dbReference type="ARBA" id="ARBA00023136"/>
    </source>
</evidence>
<feature type="transmembrane region" description="Helical" evidence="10">
    <location>
        <begin position="93"/>
        <end position="115"/>
    </location>
</feature>
<dbReference type="GO" id="GO:0005886">
    <property type="term" value="C:plasma membrane"/>
    <property type="evidence" value="ECO:0007669"/>
    <property type="project" value="UniProtKB-SubCell"/>
</dbReference>
<comment type="similarity">
    <text evidence="7 10">Belongs to the fluoride channel Fluc/FEX (TC 1.A.43) family.</text>
</comment>
<dbReference type="AlphaFoldDB" id="A0A2I1IM42"/>
<dbReference type="GO" id="GO:0140114">
    <property type="term" value="P:cellular detoxification of fluoride"/>
    <property type="evidence" value="ECO:0007669"/>
    <property type="project" value="UniProtKB-UniRule"/>
</dbReference>
<organism evidence="11 12">
    <name type="scientific">Winkia neuii</name>
    <dbReference type="NCBI Taxonomy" id="33007"/>
    <lineage>
        <taxon>Bacteria</taxon>
        <taxon>Bacillati</taxon>
        <taxon>Actinomycetota</taxon>
        <taxon>Actinomycetes</taxon>
        <taxon>Actinomycetales</taxon>
        <taxon>Actinomycetaceae</taxon>
        <taxon>Winkia</taxon>
    </lineage>
</organism>
<feature type="binding site" evidence="10">
    <location>
        <position position="148"/>
    </location>
    <ligand>
        <name>Na(+)</name>
        <dbReference type="ChEBI" id="CHEBI:29101"/>
        <note>structural</note>
    </ligand>
</feature>
<dbReference type="STRING" id="33007.HMPREF3198_00594"/>
<feature type="transmembrane region" description="Helical" evidence="10">
    <location>
        <begin position="135"/>
        <end position="157"/>
    </location>
</feature>
<evidence type="ECO:0000256" key="2">
    <source>
        <dbReference type="ARBA" id="ARBA00022475"/>
    </source>
</evidence>
<comment type="subcellular location">
    <subcellularLocation>
        <location evidence="1 10">Cell membrane</location>
        <topology evidence="1 10">Multi-pass membrane protein</topology>
    </subcellularLocation>
</comment>
<sequence>MSPPAPTAWPTCSRSDTGIIILVVSPPKLTDPSATSATVPPNALLYPECMRTNTNAAFWHVWSIKNILLVGTGGFFGTAARALTDMLEKAFPLQWLVVPWSTAVVNLFGAFLLGFIAGRAAKARAGRISSVFDRYYLLFGTGFMGAFTTFSSFALALTDLTQGPSLSGLVEGGAIVALGLTAAVSGLLCGERGLSWLIRVRD</sequence>
<dbReference type="InterPro" id="IPR003691">
    <property type="entry name" value="FluC"/>
</dbReference>
<keyword evidence="12" id="KW-1185">Reference proteome</keyword>
<evidence type="ECO:0000256" key="7">
    <source>
        <dbReference type="ARBA" id="ARBA00035120"/>
    </source>
</evidence>
<feature type="binding site" evidence="10">
    <location>
        <position position="145"/>
    </location>
    <ligand>
        <name>Na(+)</name>
        <dbReference type="ChEBI" id="CHEBI:29101"/>
        <note>structural</note>
    </ligand>
</feature>
<comment type="function">
    <text evidence="9 10">Fluoride-specific ion channel. Important for reducing fluoride concentration in the cell, thus reducing its toxicity.</text>
</comment>
<keyword evidence="10" id="KW-0479">Metal-binding</keyword>
<evidence type="ECO:0000256" key="10">
    <source>
        <dbReference type="HAMAP-Rule" id="MF_00454"/>
    </source>
</evidence>
<comment type="activity regulation">
    <text evidence="10">Na(+) is not transported, but it plays an essential structural role and its presence is essential for fluoride channel function.</text>
</comment>
<proteinExistence type="inferred from homology"/>